<feature type="domain" description="CusB-like beta-barrel" evidence="3">
    <location>
        <begin position="203"/>
        <end position="273"/>
    </location>
</feature>
<dbReference type="Pfam" id="PF25954">
    <property type="entry name" value="Beta-barrel_RND_2"/>
    <property type="match status" value="1"/>
</dbReference>
<dbReference type="GO" id="GO:0015562">
    <property type="term" value="F:efflux transmembrane transporter activity"/>
    <property type="evidence" value="ECO:0007669"/>
    <property type="project" value="TreeGrafter"/>
</dbReference>
<dbReference type="OrthoDB" id="9806939at2"/>
<dbReference type="AlphaFoldDB" id="A0A1S6HRY3"/>
<reference evidence="5 6" key="1">
    <citation type="submission" date="2016-03" db="EMBL/GenBank/DDBJ databases">
        <title>Complete genome sequence of Shewanella psychrophila WP2, a deep sea bacterium isolated from west Pacific sediment.</title>
        <authorList>
            <person name="Xu G."/>
            <person name="Jian H."/>
        </authorList>
    </citation>
    <scope>NUCLEOTIDE SEQUENCE [LARGE SCALE GENOMIC DNA]</scope>
    <source>
        <strain evidence="5 6">WP2</strain>
    </source>
</reference>
<evidence type="ECO:0000313" key="6">
    <source>
        <dbReference type="Proteomes" id="UP000189545"/>
    </source>
</evidence>
<dbReference type="GO" id="GO:0019898">
    <property type="term" value="C:extrinsic component of membrane"/>
    <property type="evidence" value="ECO:0007669"/>
    <property type="project" value="InterPro"/>
</dbReference>
<dbReference type="RefSeq" id="WP_077753323.1">
    <property type="nucleotide sequence ID" value="NZ_CP014782.1"/>
</dbReference>
<dbReference type="EMBL" id="CP014782">
    <property type="protein sequence ID" value="AQS38254.1"/>
    <property type="molecule type" value="Genomic_DNA"/>
</dbReference>
<dbReference type="InterPro" id="IPR058647">
    <property type="entry name" value="BSH_CzcB-like"/>
</dbReference>
<gene>
    <name evidence="5" type="ORF">Sps_03111</name>
</gene>
<keyword evidence="2" id="KW-0175">Coiled coil</keyword>
<dbReference type="GO" id="GO:1990961">
    <property type="term" value="P:xenobiotic detoxification by transmembrane export across the plasma membrane"/>
    <property type="evidence" value="ECO:0007669"/>
    <property type="project" value="InterPro"/>
</dbReference>
<dbReference type="FunFam" id="2.40.30.170:FF:000010">
    <property type="entry name" value="Efflux RND transporter periplasmic adaptor subunit"/>
    <property type="match status" value="1"/>
</dbReference>
<dbReference type="GO" id="GO:0030313">
    <property type="term" value="C:cell envelope"/>
    <property type="evidence" value="ECO:0007669"/>
    <property type="project" value="UniProtKB-SubCell"/>
</dbReference>
<evidence type="ECO:0000259" key="4">
    <source>
        <dbReference type="Pfam" id="PF25973"/>
    </source>
</evidence>
<dbReference type="PANTHER" id="PTHR30469:SF11">
    <property type="entry name" value="BLL4320 PROTEIN"/>
    <property type="match status" value="1"/>
</dbReference>
<dbReference type="InterPro" id="IPR006143">
    <property type="entry name" value="RND_pump_MFP"/>
</dbReference>
<evidence type="ECO:0000313" key="5">
    <source>
        <dbReference type="EMBL" id="AQS38254.1"/>
    </source>
</evidence>
<dbReference type="Proteomes" id="UP000189545">
    <property type="component" value="Chromosome"/>
</dbReference>
<evidence type="ECO:0000256" key="1">
    <source>
        <dbReference type="ARBA" id="ARBA00009477"/>
    </source>
</evidence>
<organism evidence="5 6">
    <name type="scientific">Shewanella psychrophila</name>
    <dbReference type="NCBI Taxonomy" id="225848"/>
    <lineage>
        <taxon>Bacteria</taxon>
        <taxon>Pseudomonadati</taxon>
        <taxon>Pseudomonadota</taxon>
        <taxon>Gammaproteobacteria</taxon>
        <taxon>Alteromonadales</taxon>
        <taxon>Shewanellaceae</taxon>
        <taxon>Shewanella</taxon>
    </lineage>
</organism>
<dbReference type="NCBIfam" id="TIGR01730">
    <property type="entry name" value="RND_mfp"/>
    <property type="match status" value="1"/>
</dbReference>
<evidence type="ECO:0000259" key="3">
    <source>
        <dbReference type="Pfam" id="PF25954"/>
    </source>
</evidence>
<dbReference type="InterPro" id="IPR030190">
    <property type="entry name" value="MacA_alpha-hairpin_sf"/>
</dbReference>
<proteinExistence type="inferred from homology"/>
<keyword evidence="6" id="KW-1185">Reference proteome</keyword>
<dbReference type="GO" id="GO:1990195">
    <property type="term" value="C:macrolide transmembrane transporter complex"/>
    <property type="evidence" value="ECO:0007669"/>
    <property type="project" value="InterPro"/>
</dbReference>
<dbReference type="Gene3D" id="2.40.420.20">
    <property type="match status" value="1"/>
</dbReference>
<dbReference type="PANTHER" id="PTHR30469">
    <property type="entry name" value="MULTIDRUG RESISTANCE PROTEIN MDTA"/>
    <property type="match status" value="1"/>
</dbReference>
<dbReference type="KEGG" id="spsw:Sps_03111"/>
<dbReference type="SUPFAM" id="SSF111369">
    <property type="entry name" value="HlyD-like secretion proteins"/>
    <property type="match status" value="1"/>
</dbReference>
<protein>
    <submittedName>
        <fullName evidence="5">RND family efflux transporter, MFP subunit</fullName>
    </submittedName>
</protein>
<dbReference type="Pfam" id="PF25973">
    <property type="entry name" value="BSH_CzcB"/>
    <property type="match status" value="1"/>
</dbReference>
<sequence>MKKWTLMMLIIALLAFGSVIGFNLMVKAKIADAIANMPEPESPVTALTLASVNWQPTIDAIGFVEPNQGLTIANELSGVVSEINFENGSKVKVDQSLIVLDSAVEKANLKSKMVQLPAAEADYKRLVLLYRQKSVSKQDLDNSQAKYLALKADIESLTATIDRREIDAPFNGLIGIRSVNLGEYLQAGTDIVRLEDISTMKIRFTVPQTQLPRISKGQTINVYVDAYPEHPFEGKISAIEPAVFYQSGLIQIQAKIPNIDAKLRSGMFARVAILLPELTNQLVLPQTAINFTLYGNSIYVIHEVSEDGNMVKRVKQINVEVLERNGNDALVSGDLKANDLIVTSGQIRLSNNSKVKVTEDKALTPPATMPQL</sequence>
<dbReference type="InterPro" id="IPR058792">
    <property type="entry name" value="Beta-barrel_RND_2"/>
</dbReference>
<dbReference type="STRING" id="225848.Sps_03111"/>
<comment type="similarity">
    <text evidence="1">Belongs to the membrane fusion protein (MFP) (TC 8.A.1) family.</text>
</comment>
<dbReference type="Gene3D" id="6.10.140.1990">
    <property type="match status" value="1"/>
</dbReference>
<feature type="domain" description="CzcB-like barrel-sandwich hybrid" evidence="4">
    <location>
        <begin position="72"/>
        <end position="196"/>
    </location>
</feature>
<dbReference type="Gene3D" id="2.40.50.100">
    <property type="match status" value="1"/>
</dbReference>
<accession>A0A1S6HRY3</accession>
<dbReference type="GO" id="GO:1990281">
    <property type="term" value="C:efflux pump complex"/>
    <property type="evidence" value="ECO:0007669"/>
    <property type="project" value="TreeGrafter"/>
</dbReference>
<name>A0A1S6HRY3_9GAMM</name>
<evidence type="ECO:0000256" key="2">
    <source>
        <dbReference type="ARBA" id="ARBA00023054"/>
    </source>
</evidence>
<dbReference type="Gene3D" id="2.40.30.170">
    <property type="match status" value="1"/>
</dbReference>